<dbReference type="OrthoDB" id="1113968at2759"/>
<dbReference type="EMBL" id="JAAMPC010000017">
    <property type="protein sequence ID" value="KAG2249866.1"/>
    <property type="molecule type" value="Genomic_DNA"/>
</dbReference>
<organism evidence="1 2">
    <name type="scientific">Brassica carinata</name>
    <name type="common">Ethiopian mustard</name>
    <name type="synonym">Abyssinian cabbage</name>
    <dbReference type="NCBI Taxonomy" id="52824"/>
    <lineage>
        <taxon>Eukaryota</taxon>
        <taxon>Viridiplantae</taxon>
        <taxon>Streptophyta</taxon>
        <taxon>Embryophyta</taxon>
        <taxon>Tracheophyta</taxon>
        <taxon>Spermatophyta</taxon>
        <taxon>Magnoliopsida</taxon>
        <taxon>eudicotyledons</taxon>
        <taxon>Gunneridae</taxon>
        <taxon>Pentapetalae</taxon>
        <taxon>rosids</taxon>
        <taxon>malvids</taxon>
        <taxon>Brassicales</taxon>
        <taxon>Brassicaceae</taxon>
        <taxon>Brassiceae</taxon>
        <taxon>Brassica</taxon>
    </lineage>
</organism>
<accession>A0A8X7PDD8</accession>
<gene>
    <name evidence="1" type="ORF">Bca52824_089494</name>
</gene>
<sequence length="83" mass="9204">MPGKLDSATRTRVFWDVVDLPFPSGLSPKEINDNMKLVLQRFGYGDGDLSIMAYVYSETSLVPPDKSAYKDAGTYAVLSVLFH</sequence>
<dbReference type="AlphaFoldDB" id="A0A8X7PDD8"/>
<evidence type="ECO:0008006" key="3">
    <source>
        <dbReference type="Google" id="ProtNLM"/>
    </source>
</evidence>
<protein>
    <recommendedName>
        <fullName evidence="3">NYN domain-containing protein</fullName>
    </recommendedName>
</protein>
<keyword evidence="2" id="KW-1185">Reference proteome</keyword>
<name>A0A8X7PDD8_BRACI</name>
<comment type="caution">
    <text evidence="1">The sequence shown here is derived from an EMBL/GenBank/DDBJ whole genome shotgun (WGS) entry which is preliminary data.</text>
</comment>
<reference evidence="1 2" key="1">
    <citation type="submission" date="2020-02" db="EMBL/GenBank/DDBJ databases">
        <authorList>
            <person name="Ma Q."/>
            <person name="Huang Y."/>
            <person name="Song X."/>
            <person name="Pei D."/>
        </authorList>
    </citation>
    <scope>NUCLEOTIDE SEQUENCE [LARGE SCALE GENOMIC DNA]</scope>
    <source>
        <strain evidence="1">Sxm20200214</strain>
        <tissue evidence="1">Leaf</tissue>
    </source>
</reference>
<evidence type="ECO:0000313" key="1">
    <source>
        <dbReference type="EMBL" id="KAG2249866.1"/>
    </source>
</evidence>
<proteinExistence type="predicted"/>
<dbReference type="Proteomes" id="UP000886595">
    <property type="component" value="Unassembled WGS sequence"/>
</dbReference>
<evidence type="ECO:0000313" key="2">
    <source>
        <dbReference type="Proteomes" id="UP000886595"/>
    </source>
</evidence>